<accession>A0A8S9FTH0</accession>
<evidence type="ECO:0000256" key="3">
    <source>
        <dbReference type="ARBA" id="ARBA00022801"/>
    </source>
</evidence>
<keyword evidence="2" id="KW-0547">Nucleotide-binding</keyword>
<proteinExistence type="predicted"/>
<dbReference type="InterPro" id="IPR043358">
    <property type="entry name" value="GNL1-like"/>
</dbReference>
<dbReference type="PANTHER" id="PTHR45709">
    <property type="entry name" value="LARGE SUBUNIT GTPASE 1 HOMOLOG-RELATED"/>
    <property type="match status" value="1"/>
</dbReference>
<reference evidence="5" key="1">
    <citation type="submission" date="2019-12" db="EMBL/GenBank/DDBJ databases">
        <title>Genome sequencing and annotation of Brassica cretica.</title>
        <authorList>
            <person name="Studholme D.J."/>
            <person name="Sarris P.F."/>
        </authorList>
    </citation>
    <scope>NUCLEOTIDE SEQUENCE</scope>
    <source>
        <strain evidence="5">PFS-102/07</strain>
        <tissue evidence="5">Leaf</tissue>
    </source>
</reference>
<keyword evidence="3" id="KW-0378">Hydrolase</keyword>
<dbReference type="EMBL" id="QGKY02002305">
    <property type="protein sequence ID" value="KAF2534022.1"/>
    <property type="molecule type" value="Genomic_DNA"/>
</dbReference>
<dbReference type="GO" id="GO:0005829">
    <property type="term" value="C:cytosol"/>
    <property type="evidence" value="ECO:0007669"/>
    <property type="project" value="TreeGrafter"/>
</dbReference>
<organism evidence="5">
    <name type="scientific">Brassica cretica</name>
    <name type="common">Mustard</name>
    <dbReference type="NCBI Taxonomy" id="69181"/>
    <lineage>
        <taxon>Eukaryota</taxon>
        <taxon>Viridiplantae</taxon>
        <taxon>Streptophyta</taxon>
        <taxon>Embryophyta</taxon>
        <taxon>Tracheophyta</taxon>
        <taxon>Spermatophyta</taxon>
        <taxon>Magnoliopsida</taxon>
        <taxon>eudicotyledons</taxon>
        <taxon>Gunneridae</taxon>
        <taxon>Pentapetalae</taxon>
        <taxon>rosids</taxon>
        <taxon>malvids</taxon>
        <taxon>Brassicales</taxon>
        <taxon>Brassicaceae</taxon>
        <taxon>Brassiceae</taxon>
        <taxon>Brassica</taxon>
    </lineage>
</organism>
<gene>
    <name evidence="5" type="ORF">F2Q70_00029847</name>
</gene>
<protein>
    <submittedName>
        <fullName evidence="5">Uncharacterized protein</fullName>
    </submittedName>
</protein>
<dbReference type="AlphaFoldDB" id="A0A8S9FTH0"/>
<keyword evidence="1" id="KW-0963">Cytoplasm</keyword>
<evidence type="ECO:0000256" key="1">
    <source>
        <dbReference type="ARBA" id="ARBA00022490"/>
    </source>
</evidence>
<sequence>MILGFSNKYLDLQNHDFRGLAPVRVKNFTESFHFGGEKIWVNESFDAREMESRWNLCASQLSGCSLNAEELAISKLGLPRPPRISEMSVEELDANEKQAFLNWRRMFVSDEDFSKVTEVRFSLVDGTGGIDYKRRVNESFDTREMESRWNLCASQLSGCSLNAEEFVISKLGLPRPPRISEMSVEELDANEKQAFLNWRRMFTGTAKTVTGYTTLDVKAERAEDVLTHQRYMLRPRRKWELKVLI</sequence>
<comment type="caution">
    <text evidence="5">The sequence shown here is derived from an EMBL/GenBank/DDBJ whole genome shotgun (WGS) entry which is preliminary data.</text>
</comment>
<dbReference type="GO" id="GO:0003924">
    <property type="term" value="F:GTPase activity"/>
    <property type="evidence" value="ECO:0007669"/>
    <property type="project" value="InterPro"/>
</dbReference>
<name>A0A8S9FTH0_BRACR</name>
<dbReference type="GO" id="GO:0005525">
    <property type="term" value="F:GTP binding"/>
    <property type="evidence" value="ECO:0007669"/>
    <property type="project" value="UniProtKB-KW"/>
</dbReference>
<dbReference type="PANTHER" id="PTHR45709:SF2">
    <property type="entry name" value="LARGE SUBUNIT GTPASE 1 HOMOLOG"/>
    <property type="match status" value="1"/>
</dbReference>
<evidence type="ECO:0000313" key="5">
    <source>
        <dbReference type="EMBL" id="KAF2534022.1"/>
    </source>
</evidence>
<evidence type="ECO:0000256" key="2">
    <source>
        <dbReference type="ARBA" id="ARBA00022741"/>
    </source>
</evidence>
<evidence type="ECO:0000256" key="4">
    <source>
        <dbReference type="ARBA" id="ARBA00023134"/>
    </source>
</evidence>
<keyword evidence="4" id="KW-0342">GTP-binding</keyword>